<evidence type="ECO:0000313" key="2">
    <source>
        <dbReference type="EMBL" id="SMF60806.1"/>
    </source>
</evidence>
<dbReference type="STRING" id="28094.SAMN06295900_112170"/>
<dbReference type="Proteomes" id="UP000192911">
    <property type="component" value="Unassembled WGS sequence"/>
</dbReference>
<gene>
    <name evidence="2" type="ORF">SAMN06295900_112170</name>
</gene>
<keyword evidence="3" id="KW-1185">Reference proteome</keyword>
<organism evidence="2 3">
    <name type="scientific">Trinickia caryophylli</name>
    <name type="common">Paraburkholderia caryophylli</name>
    <dbReference type="NCBI Taxonomy" id="28094"/>
    <lineage>
        <taxon>Bacteria</taxon>
        <taxon>Pseudomonadati</taxon>
        <taxon>Pseudomonadota</taxon>
        <taxon>Betaproteobacteria</taxon>
        <taxon>Burkholderiales</taxon>
        <taxon>Burkholderiaceae</taxon>
        <taxon>Trinickia</taxon>
    </lineage>
</organism>
<feature type="chain" id="PRO_5012191663" evidence="1">
    <location>
        <begin position="21"/>
        <end position="82"/>
    </location>
</feature>
<dbReference type="AlphaFoldDB" id="A0A1X7FY13"/>
<evidence type="ECO:0000256" key="1">
    <source>
        <dbReference type="SAM" id="SignalP"/>
    </source>
</evidence>
<evidence type="ECO:0000313" key="3">
    <source>
        <dbReference type="Proteomes" id="UP000192911"/>
    </source>
</evidence>
<proteinExistence type="predicted"/>
<name>A0A1X7FY13_TRICW</name>
<accession>A0A1X7FY13</accession>
<feature type="signal peptide" evidence="1">
    <location>
        <begin position="1"/>
        <end position="20"/>
    </location>
</feature>
<reference evidence="3" key="1">
    <citation type="submission" date="2017-04" db="EMBL/GenBank/DDBJ databases">
        <authorList>
            <person name="Varghese N."/>
            <person name="Submissions S."/>
        </authorList>
    </citation>
    <scope>NUCLEOTIDE SEQUENCE [LARGE SCALE GENOMIC DNA]</scope>
    <source>
        <strain evidence="3">Ballard 720</strain>
    </source>
</reference>
<dbReference type="GeneID" id="95548170"/>
<dbReference type="EMBL" id="FXAH01000012">
    <property type="protein sequence ID" value="SMF60806.1"/>
    <property type="molecule type" value="Genomic_DNA"/>
</dbReference>
<sequence>MKVSTLTAIALLAASPFAPSNHTTALDGLVGRAAFNAAPVAAPVPGAPAGVSAEHEHWMRIELPKAHGLAGRFTARAPRAKT</sequence>
<keyword evidence="1" id="KW-0732">Signal</keyword>
<dbReference type="RefSeq" id="WP_085229240.1">
    <property type="nucleotide sequence ID" value="NZ_BSQD01000012.1"/>
</dbReference>
<protein>
    <submittedName>
        <fullName evidence="2">Uncharacterized protein</fullName>
    </submittedName>
</protein>